<evidence type="ECO:0000259" key="2">
    <source>
        <dbReference type="PROSITE" id="PS50158"/>
    </source>
</evidence>
<name>A0ABP0E5D1_9ASCO</name>
<dbReference type="EMBL" id="OZ004253">
    <property type="protein sequence ID" value="CAK7891788.1"/>
    <property type="molecule type" value="Genomic_DNA"/>
</dbReference>
<keyword evidence="1" id="KW-0862">Zinc</keyword>
<accession>A0ABP0E5D1</accession>
<keyword evidence="1" id="KW-0863">Zinc-finger</keyword>
<dbReference type="Proteomes" id="UP001497600">
    <property type="component" value="Chromosome A"/>
</dbReference>
<dbReference type="InterPro" id="IPR036875">
    <property type="entry name" value="Znf_CCHC_sf"/>
</dbReference>
<dbReference type="Gene3D" id="4.10.60.10">
    <property type="entry name" value="Zinc finger, CCHC-type"/>
    <property type="match status" value="1"/>
</dbReference>
<keyword evidence="1" id="KW-0479">Metal-binding</keyword>
<proteinExistence type="predicted"/>
<keyword evidence="4" id="KW-1185">Reference proteome</keyword>
<gene>
    <name evidence="3" type="ORF">CAAN4_A00100</name>
</gene>
<organism evidence="3 4">
    <name type="scientific">[Candida] anglica</name>
    <dbReference type="NCBI Taxonomy" id="148631"/>
    <lineage>
        <taxon>Eukaryota</taxon>
        <taxon>Fungi</taxon>
        <taxon>Dikarya</taxon>
        <taxon>Ascomycota</taxon>
        <taxon>Saccharomycotina</taxon>
        <taxon>Pichiomycetes</taxon>
        <taxon>Debaryomycetaceae</taxon>
        <taxon>Kurtzmaniella</taxon>
    </lineage>
</organism>
<dbReference type="PROSITE" id="PS50158">
    <property type="entry name" value="ZF_CCHC"/>
    <property type="match status" value="1"/>
</dbReference>
<evidence type="ECO:0000256" key="1">
    <source>
        <dbReference type="PROSITE-ProRule" id="PRU00047"/>
    </source>
</evidence>
<protein>
    <recommendedName>
        <fullName evidence="2">CCHC-type domain-containing protein</fullName>
    </recommendedName>
</protein>
<dbReference type="InterPro" id="IPR001878">
    <property type="entry name" value="Znf_CCHC"/>
</dbReference>
<reference evidence="3 4" key="1">
    <citation type="submission" date="2024-01" db="EMBL/GenBank/DDBJ databases">
        <authorList>
            <consortium name="Genoscope - CEA"/>
            <person name="William W."/>
        </authorList>
    </citation>
    <scope>NUCLEOTIDE SEQUENCE [LARGE SCALE GENOMIC DNA]</scope>
    <source>
        <strain evidence="3 4">29B2s-10</strain>
    </source>
</reference>
<dbReference type="SMART" id="SM00343">
    <property type="entry name" value="ZnF_C2HC"/>
    <property type="match status" value="1"/>
</dbReference>
<sequence length="128" mass="15065">MHHRHHLKSPLNYRGNEEYLCKRIYFASPIAEQFTGIQHVMLSQLILSTEEIQDEFIDKFGTRPNSEFTQEFMEKFIALGKYKEESSSSTAFVSTRRTRDLNHITCFKCHKKGHYVNECRSKSGIRNC</sequence>
<evidence type="ECO:0000313" key="3">
    <source>
        <dbReference type="EMBL" id="CAK7891788.1"/>
    </source>
</evidence>
<evidence type="ECO:0000313" key="4">
    <source>
        <dbReference type="Proteomes" id="UP001497600"/>
    </source>
</evidence>
<dbReference type="SUPFAM" id="SSF57756">
    <property type="entry name" value="Retrovirus zinc finger-like domains"/>
    <property type="match status" value="1"/>
</dbReference>
<feature type="domain" description="CCHC-type" evidence="2">
    <location>
        <begin position="106"/>
        <end position="121"/>
    </location>
</feature>